<dbReference type="RefSeq" id="WP_012195104.1">
    <property type="nucleotide sequence ID" value="NC_009976.1"/>
</dbReference>
<dbReference type="GO" id="GO:0017111">
    <property type="term" value="F:ribonucleoside triphosphate phosphatase activity"/>
    <property type="evidence" value="ECO:0007669"/>
    <property type="project" value="UniProtKB-EC"/>
</dbReference>
<dbReference type="STRING" id="93059.P9211_05501"/>
<dbReference type="EMBL" id="CP000878">
    <property type="protein sequence ID" value="ABX08481.1"/>
    <property type="molecule type" value="Genomic_DNA"/>
</dbReference>
<evidence type="ECO:0000313" key="3">
    <source>
        <dbReference type="EMBL" id="ABX08481.1"/>
    </source>
</evidence>
<dbReference type="HOGENOM" id="CLU_082080_0_2_3"/>
<gene>
    <name evidence="3" type="ordered locus">P9211_05501</name>
</gene>
<keyword evidence="4" id="KW-1185">Reference proteome</keyword>
<dbReference type="Pfam" id="PF01725">
    <property type="entry name" value="Ham1p_like"/>
    <property type="match status" value="1"/>
</dbReference>
<dbReference type="EC" id="3.6.1.15" evidence="3"/>
<comment type="similarity">
    <text evidence="1">Belongs to the HAM1 NTPase family.</text>
</comment>
<dbReference type="AlphaFoldDB" id="A9BEH1"/>
<proteinExistence type="inferred from homology"/>
<accession>A9BEH1</accession>
<evidence type="ECO:0000256" key="2">
    <source>
        <dbReference type="ARBA" id="ARBA00022801"/>
    </source>
</evidence>
<dbReference type="GO" id="GO:0047429">
    <property type="term" value="F:nucleoside triphosphate diphosphatase activity"/>
    <property type="evidence" value="ECO:0007669"/>
    <property type="project" value="InterPro"/>
</dbReference>
<organism evidence="3 4">
    <name type="scientific">Prochlorococcus marinus (strain MIT 9211)</name>
    <dbReference type="NCBI Taxonomy" id="93059"/>
    <lineage>
        <taxon>Bacteria</taxon>
        <taxon>Bacillati</taxon>
        <taxon>Cyanobacteriota</taxon>
        <taxon>Cyanophyceae</taxon>
        <taxon>Synechococcales</taxon>
        <taxon>Prochlorococcaceae</taxon>
        <taxon>Prochlorococcus</taxon>
    </lineage>
</organism>
<evidence type="ECO:0000313" key="4">
    <source>
        <dbReference type="Proteomes" id="UP000000788"/>
    </source>
</evidence>
<dbReference type="InterPro" id="IPR002637">
    <property type="entry name" value="RdgB/HAM1"/>
</dbReference>
<dbReference type="KEGG" id="pmj:P9211_05501"/>
<dbReference type="Proteomes" id="UP000000788">
    <property type="component" value="Chromosome"/>
</dbReference>
<dbReference type="OrthoDB" id="9807456at2"/>
<protein>
    <submittedName>
        <fullName evidence="3">HAM1 family protein</fullName>
        <ecNumber evidence="3">3.6.1.15</ecNumber>
    </submittedName>
</protein>
<dbReference type="eggNOG" id="COG0127">
    <property type="taxonomic scope" value="Bacteria"/>
</dbReference>
<dbReference type="PANTHER" id="PTHR11067">
    <property type="entry name" value="INOSINE TRIPHOSPHATE PYROPHOSPHATASE/HAM1 PROTEIN"/>
    <property type="match status" value="1"/>
</dbReference>
<dbReference type="Gene3D" id="3.90.950.10">
    <property type="match status" value="1"/>
</dbReference>
<sequence length="195" mass="21460">MTRPILTIASSNPKKVAEIEAMLGPLPIEVHKQPQDMNVEETGETYFENALLKGTATARETNSWTIADDSGLEVDALNGAPGIYSARFAQSNEEKLKKILNQLGDTPYRSARFCSAMVLCNPEGNLISNSEGICWGELLKHPAYPNGEFESIFWVREAKCTYGELSKEQLTKLGSRGKAARALAPHLLQEFNLTS</sequence>
<name>A9BEH1_PROM4</name>
<evidence type="ECO:0000256" key="1">
    <source>
        <dbReference type="ARBA" id="ARBA00008023"/>
    </source>
</evidence>
<dbReference type="GO" id="GO:0009143">
    <property type="term" value="P:nucleoside triphosphate catabolic process"/>
    <property type="evidence" value="ECO:0007669"/>
    <property type="project" value="InterPro"/>
</dbReference>
<dbReference type="SUPFAM" id="SSF52972">
    <property type="entry name" value="ITPase-like"/>
    <property type="match status" value="1"/>
</dbReference>
<dbReference type="GO" id="GO:0005829">
    <property type="term" value="C:cytosol"/>
    <property type="evidence" value="ECO:0007669"/>
    <property type="project" value="TreeGrafter"/>
</dbReference>
<dbReference type="PANTHER" id="PTHR11067:SF9">
    <property type="entry name" value="INOSINE TRIPHOSPHATE PYROPHOSPHATASE"/>
    <property type="match status" value="1"/>
</dbReference>
<keyword evidence="2 3" id="KW-0378">Hydrolase</keyword>
<reference evidence="3 4" key="1">
    <citation type="journal article" date="2007" name="PLoS Genet.">
        <title>Patterns and implications of gene gain and loss in the evolution of Prochlorococcus.</title>
        <authorList>
            <person name="Kettler G.C."/>
            <person name="Martiny A.C."/>
            <person name="Huang K."/>
            <person name="Zucker J."/>
            <person name="Coleman M.L."/>
            <person name="Rodrigue S."/>
            <person name="Chen F."/>
            <person name="Lapidus A."/>
            <person name="Ferriera S."/>
            <person name="Johnson J."/>
            <person name="Steglich C."/>
            <person name="Church G.M."/>
            <person name="Richardson P."/>
            <person name="Chisholm S.W."/>
        </authorList>
    </citation>
    <scope>NUCLEOTIDE SEQUENCE [LARGE SCALE GENOMIC DNA]</scope>
    <source>
        <strain evidence="4">MIT 9211</strain>
    </source>
</reference>
<dbReference type="CDD" id="cd00515">
    <property type="entry name" value="HAM1"/>
    <property type="match status" value="1"/>
</dbReference>
<dbReference type="InterPro" id="IPR029001">
    <property type="entry name" value="ITPase-like_fam"/>
</dbReference>